<organism evidence="1 2">
    <name type="scientific">Saccharolobus shibatae</name>
    <dbReference type="NCBI Taxonomy" id="2286"/>
    <lineage>
        <taxon>Archaea</taxon>
        <taxon>Thermoproteota</taxon>
        <taxon>Thermoprotei</taxon>
        <taxon>Sulfolobales</taxon>
        <taxon>Sulfolobaceae</taxon>
        <taxon>Saccharolobus</taxon>
    </lineage>
</organism>
<proteinExistence type="predicted"/>
<reference evidence="1" key="1">
    <citation type="journal article" date="2021" name="Environ. Microbiol.">
        <title>New insights into the diversity and evolution of the archaeal mobilome from three complete genomes of Saccharolobus shibatae.</title>
        <authorList>
            <person name="Medvedeva S."/>
            <person name="Brandt D."/>
            <person name="Cvirkaite-Krupovic V."/>
            <person name="Liu Y."/>
            <person name="Severinov K."/>
            <person name="Ishino S."/>
            <person name="Ishino Y."/>
            <person name="Prangishvili D."/>
            <person name="Kalinowski J."/>
            <person name="Krupovic M."/>
        </authorList>
    </citation>
    <scope>NUCLEOTIDE SEQUENCE</scope>
    <source>
        <strain evidence="1">BEU9</strain>
    </source>
</reference>
<evidence type="ECO:0000313" key="1">
    <source>
        <dbReference type="EMBL" id="QXJ31888.1"/>
    </source>
</evidence>
<dbReference type="Proteomes" id="UP000693941">
    <property type="component" value="Chromosome"/>
</dbReference>
<evidence type="ECO:0000313" key="2">
    <source>
        <dbReference type="Proteomes" id="UP000693941"/>
    </source>
</evidence>
<dbReference type="EMBL" id="CP077715">
    <property type="protein sequence ID" value="QXJ31888.1"/>
    <property type="molecule type" value="Genomic_DNA"/>
</dbReference>
<dbReference type="AlphaFoldDB" id="A0A8F5GW76"/>
<protein>
    <submittedName>
        <fullName evidence="1">Uncharacterized protein</fullName>
    </submittedName>
</protein>
<name>A0A8F5GW76_9CREN</name>
<sequence length="131" mass="15482">MFTDFLGGKVPPKSIVFFFYKRLQQTVVSEGETMRTILMDELNKALDKVIKEYREKGFELEVGREKTIGSRLPHNRFFREAYPGKRSLQNGLEKISLDLKEMRFNDEFLLMGYTTSKLKYFTAFRKYKGVQ</sequence>
<accession>A0A8F5GW76</accession>
<gene>
    <name evidence="1" type="ORF">J5U21_01539</name>
</gene>